<evidence type="ECO:0000256" key="1">
    <source>
        <dbReference type="ARBA" id="ARBA00001971"/>
    </source>
</evidence>
<evidence type="ECO:0000313" key="13">
    <source>
        <dbReference type="Proteomes" id="UP001295794"/>
    </source>
</evidence>
<evidence type="ECO:0000256" key="6">
    <source>
        <dbReference type="ARBA" id="ARBA00023002"/>
    </source>
</evidence>
<keyword evidence="5 9" id="KW-0479">Metal-binding</keyword>
<comment type="caution">
    <text evidence="11">The sequence shown here is derived from an EMBL/GenBank/DDBJ whole genome shotgun (WGS) entry which is preliminary data.</text>
</comment>
<evidence type="ECO:0000256" key="10">
    <source>
        <dbReference type="RuleBase" id="RU000461"/>
    </source>
</evidence>
<evidence type="ECO:0000256" key="4">
    <source>
        <dbReference type="ARBA" id="ARBA00022617"/>
    </source>
</evidence>
<dbReference type="PANTHER" id="PTHR46300">
    <property type="entry name" value="P450, PUTATIVE (EUROFUNG)-RELATED-RELATED"/>
    <property type="match status" value="1"/>
</dbReference>
<evidence type="ECO:0000256" key="7">
    <source>
        <dbReference type="ARBA" id="ARBA00023004"/>
    </source>
</evidence>
<dbReference type="PRINTS" id="PR00385">
    <property type="entry name" value="P450"/>
</dbReference>
<evidence type="ECO:0000256" key="5">
    <source>
        <dbReference type="ARBA" id="ARBA00022723"/>
    </source>
</evidence>
<evidence type="ECO:0000256" key="2">
    <source>
        <dbReference type="ARBA" id="ARBA00005179"/>
    </source>
</evidence>
<dbReference type="InterPro" id="IPR001128">
    <property type="entry name" value="Cyt_P450"/>
</dbReference>
<evidence type="ECO:0000256" key="8">
    <source>
        <dbReference type="ARBA" id="ARBA00023033"/>
    </source>
</evidence>
<dbReference type="InterPro" id="IPR036396">
    <property type="entry name" value="Cyt_P450_sf"/>
</dbReference>
<protein>
    <recommendedName>
        <fullName evidence="14">Cytochrome P450</fullName>
    </recommendedName>
</protein>
<dbReference type="InterPro" id="IPR050364">
    <property type="entry name" value="Cytochrome_P450_fung"/>
</dbReference>
<comment type="pathway">
    <text evidence="2">Secondary metabolite biosynthesis.</text>
</comment>
<keyword evidence="4 9" id="KW-0349">Heme</keyword>
<accession>A0AAD2I009</accession>
<proteinExistence type="inferred from homology"/>
<name>A0AAD2I009_9AGAR</name>
<dbReference type="Proteomes" id="UP001295794">
    <property type="component" value="Unassembled WGS sequence"/>
</dbReference>
<dbReference type="PANTHER" id="PTHR46300:SF7">
    <property type="entry name" value="P450, PUTATIVE (EUROFUNG)-RELATED"/>
    <property type="match status" value="1"/>
</dbReference>
<evidence type="ECO:0000313" key="12">
    <source>
        <dbReference type="EMBL" id="CAK5284985.1"/>
    </source>
</evidence>
<gene>
    <name evidence="11" type="ORF">MYCIT1_LOCUS38555</name>
    <name evidence="12" type="ORF">MYCIT1_LOCUS38583</name>
</gene>
<reference evidence="11" key="1">
    <citation type="submission" date="2023-11" db="EMBL/GenBank/DDBJ databases">
        <authorList>
            <person name="De Vega J J."/>
            <person name="De Vega J J."/>
        </authorList>
    </citation>
    <scope>NUCLEOTIDE SEQUENCE</scope>
</reference>
<organism evidence="11 13">
    <name type="scientific">Mycena citricolor</name>
    <dbReference type="NCBI Taxonomy" id="2018698"/>
    <lineage>
        <taxon>Eukaryota</taxon>
        <taxon>Fungi</taxon>
        <taxon>Dikarya</taxon>
        <taxon>Basidiomycota</taxon>
        <taxon>Agaricomycotina</taxon>
        <taxon>Agaricomycetes</taxon>
        <taxon>Agaricomycetidae</taxon>
        <taxon>Agaricales</taxon>
        <taxon>Marasmiineae</taxon>
        <taxon>Mycenaceae</taxon>
        <taxon>Mycena</taxon>
    </lineage>
</organism>
<dbReference type="CDD" id="cd11065">
    <property type="entry name" value="CYP64-like"/>
    <property type="match status" value="1"/>
</dbReference>
<keyword evidence="8 10" id="KW-0503">Monooxygenase</keyword>
<dbReference type="PROSITE" id="PS00086">
    <property type="entry name" value="CYTOCHROME_P450"/>
    <property type="match status" value="1"/>
</dbReference>
<dbReference type="EMBL" id="CAVNYO010000482">
    <property type="protein sequence ID" value="CAK5284970.1"/>
    <property type="molecule type" value="Genomic_DNA"/>
</dbReference>
<evidence type="ECO:0000256" key="3">
    <source>
        <dbReference type="ARBA" id="ARBA00010617"/>
    </source>
</evidence>
<dbReference type="PRINTS" id="PR00463">
    <property type="entry name" value="EP450I"/>
</dbReference>
<dbReference type="Gene3D" id="1.10.630.10">
    <property type="entry name" value="Cytochrome P450"/>
    <property type="match status" value="1"/>
</dbReference>
<dbReference type="AlphaFoldDB" id="A0AAD2I009"/>
<dbReference type="InterPro" id="IPR002401">
    <property type="entry name" value="Cyt_P450_E_grp-I"/>
</dbReference>
<dbReference type="GO" id="GO:0016705">
    <property type="term" value="F:oxidoreductase activity, acting on paired donors, with incorporation or reduction of molecular oxygen"/>
    <property type="evidence" value="ECO:0007669"/>
    <property type="project" value="InterPro"/>
</dbReference>
<evidence type="ECO:0008006" key="14">
    <source>
        <dbReference type="Google" id="ProtNLM"/>
    </source>
</evidence>
<keyword evidence="6 10" id="KW-0560">Oxidoreductase</keyword>
<sequence length="538" mass="59981">MERLLYHLPAATTALALALGGAALYLSYCNYAYPFQRSRRLPLPPGPKPLPLLGNLFDLSPDFLWVGMTQLAERFESDIVHLKTFGQSTILVSSRRAAVELLEKRSAKYSHRPRFPMILEVMGWNFFFAAIDYGDAWRIHRRFSNDTFHAQSLAQFTPHLDTAVHALLSRIREKPEDFMKHLRHMAGQIIMNVTYGIDIQPESDPYVLDAQRGVQILTRASVPGAYLVDTLPILRYIPAWMPGARFKRRAQEWHEHLPILTDKPFDEAKRRMDSGTAGYSANLLASALSRIAESTTAGEQAQYLEGIARGTCATMYIAGSDTTVVALSWVIAAMVLHPEIQKRAQAELDAVVGTARLPTLGDQADLPWVSACVREILRWRPPAPMGMPHALGPEDDEYGGYRIPAGAIIVSNIWAILHDPNDYPNPDAYKPERWLTPDGTRLNPAMDDPAGLPFGFGRRVCPGRHLAETSVWLATACMLATFDIAKKVAPDGQVVEPVLEYDLGVLAGLKPFECSITPRVVMKEKRLGFERSICVVQE</sequence>
<keyword evidence="7 9" id="KW-0408">Iron</keyword>
<dbReference type="GO" id="GO:0020037">
    <property type="term" value="F:heme binding"/>
    <property type="evidence" value="ECO:0007669"/>
    <property type="project" value="InterPro"/>
</dbReference>
<keyword evidence="13" id="KW-1185">Reference proteome</keyword>
<dbReference type="Pfam" id="PF00067">
    <property type="entry name" value="p450"/>
    <property type="match status" value="1"/>
</dbReference>
<comment type="cofactor">
    <cofactor evidence="1 9">
        <name>heme</name>
        <dbReference type="ChEBI" id="CHEBI:30413"/>
    </cofactor>
</comment>
<dbReference type="GO" id="GO:0004497">
    <property type="term" value="F:monooxygenase activity"/>
    <property type="evidence" value="ECO:0007669"/>
    <property type="project" value="UniProtKB-KW"/>
</dbReference>
<dbReference type="InterPro" id="IPR017972">
    <property type="entry name" value="Cyt_P450_CS"/>
</dbReference>
<dbReference type="EMBL" id="CAVNYO010000483">
    <property type="protein sequence ID" value="CAK5284985.1"/>
    <property type="molecule type" value="Genomic_DNA"/>
</dbReference>
<dbReference type="SUPFAM" id="SSF48264">
    <property type="entry name" value="Cytochrome P450"/>
    <property type="match status" value="1"/>
</dbReference>
<evidence type="ECO:0000313" key="11">
    <source>
        <dbReference type="EMBL" id="CAK5284970.1"/>
    </source>
</evidence>
<dbReference type="GO" id="GO:0005506">
    <property type="term" value="F:iron ion binding"/>
    <property type="evidence" value="ECO:0007669"/>
    <property type="project" value="InterPro"/>
</dbReference>
<feature type="binding site" description="axial binding residue" evidence="9">
    <location>
        <position position="461"/>
    </location>
    <ligand>
        <name>heme</name>
        <dbReference type="ChEBI" id="CHEBI:30413"/>
    </ligand>
    <ligandPart>
        <name>Fe</name>
        <dbReference type="ChEBI" id="CHEBI:18248"/>
    </ligandPart>
</feature>
<evidence type="ECO:0000256" key="9">
    <source>
        <dbReference type="PIRSR" id="PIRSR602401-1"/>
    </source>
</evidence>
<comment type="similarity">
    <text evidence="3 10">Belongs to the cytochrome P450 family.</text>
</comment>